<comment type="caution">
    <text evidence="8">The sequence shown here is derived from an EMBL/GenBank/DDBJ whole genome shotgun (WGS) entry which is preliminary data.</text>
</comment>
<dbReference type="Proteomes" id="UP001140453">
    <property type="component" value="Unassembled WGS sequence"/>
</dbReference>
<evidence type="ECO:0000256" key="2">
    <source>
        <dbReference type="ARBA" id="ARBA00022723"/>
    </source>
</evidence>
<evidence type="ECO:0000256" key="5">
    <source>
        <dbReference type="ARBA" id="ARBA00023180"/>
    </source>
</evidence>
<dbReference type="Gene3D" id="2.70.50.70">
    <property type="match status" value="1"/>
</dbReference>
<evidence type="ECO:0000313" key="9">
    <source>
        <dbReference type="Proteomes" id="UP001140453"/>
    </source>
</evidence>
<dbReference type="AlphaFoldDB" id="A0A9W8YQV1"/>
<protein>
    <recommendedName>
        <fullName evidence="7">Chitin-binding type-4 domain-containing protein</fullName>
    </recommendedName>
</protein>
<dbReference type="Pfam" id="PF03067">
    <property type="entry name" value="LPMO_10"/>
    <property type="match status" value="1"/>
</dbReference>
<keyword evidence="5" id="KW-0325">Glycoprotein</keyword>
<proteinExistence type="inferred from homology"/>
<dbReference type="InterPro" id="IPR004302">
    <property type="entry name" value="Cellulose/chitin-bd_N"/>
</dbReference>
<keyword evidence="2" id="KW-0479">Metal-binding</keyword>
<name>A0A9W8YQV1_9PEZI</name>
<evidence type="ECO:0000256" key="4">
    <source>
        <dbReference type="ARBA" id="ARBA00023157"/>
    </source>
</evidence>
<keyword evidence="4" id="KW-1015">Disulfide bond</keyword>
<comment type="similarity">
    <text evidence="6">Belongs to the polysaccharide monooxygenase AA13 family.</text>
</comment>
<dbReference type="PANTHER" id="PTHR36575">
    <property type="entry name" value="BINDING PROTEIN, PUTATIVE (AFU_ORTHOLOGUE AFUA_1G14430)-RELATED"/>
    <property type="match status" value="1"/>
</dbReference>
<evidence type="ECO:0000256" key="1">
    <source>
        <dbReference type="ARBA" id="ARBA00001973"/>
    </source>
</evidence>
<evidence type="ECO:0000256" key="6">
    <source>
        <dbReference type="ARBA" id="ARBA00034311"/>
    </source>
</evidence>
<organism evidence="8 9">
    <name type="scientific">Gnomoniopsis smithogilvyi</name>
    <dbReference type="NCBI Taxonomy" id="1191159"/>
    <lineage>
        <taxon>Eukaryota</taxon>
        <taxon>Fungi</taxon>
        <taxon>Dikarya</taxon>
        <taxon>Ascomycota</taxon>
        <taxon>Pezizomycotina</taxon>
        <taxon>Sordariomycetes</taxon>
        <taxon>Sordariomycetidae</taxon>
        <taxon>Diaporthales</taxon>
        <taxon>Gnomoniaceae</taxon>
        <taxon>Gnomoniopsis</taxon>
    </lineage>
</organism>
<reference evidence="8" key="1">
    <citation type="submission" date="2022-10" db="EMBL/GenBank/DDBJ databases">
        <title>Tapping the CABI collections for fungal endophytes: first genome assemblies for Collariella, Neodidymelliopsis, Ascochyta clinopodiicola, Didymella pomorum, Didymosphaeria variabile, Neocosmospora piperis and Neocucurbitaria cava.</title>
        <authorList>
            <person name="Hill R."/>
        </authorList>
    </citation>
    <scope>NUCLEOTIDE SEQUENCE</scope>
    <source>
        <strain evidence="8">IMI 355082</strain>
    </source>
</reference>
<evidence type="ECO:0000313" key="8">
    <source>
        <dbReference type="EMBL" id="KAJ4388543.1"/>
    </source>
</evidence>
<dbReference type="OrthoDB" id="120613at2759"/>
<feature type="domain" description="Chitin-binding type-4" evidence="7">
    <location>
        <begin position="44"/>
        <end position="212"/>
    </location>
</feature>
<comment type="cofactor">
    <cofactor evidence="1">
        <name>Cu(2+)</name>
        <dbReference type="ChEBI" id="CHEBI:29036"/>
    </cofactor>
</comment>
<dbReference type="InterPro" id="IPR052282">
    <property type="entry name" value="Starch-active_LPMO"/>
</dbReference>
<keyword evidence="3" id="KW-0186">Copper</keyword>
<keyword evidence="9" id="KW-1185">Reference proteome</keyword>
<dbReference type="GO" id="GO:0046872">
    <property type="term" value="F:metal ion binding"/>
    <property type="evidence" value="ECO:0007669"/>
    <property type="project" value="UniProtKB-KW"/>
</dbReference>
<accession>A0A9W8YQV1</accession>
<evidence type="ECO:0000256" key="3">
    <source>
        <dbReference type="ARBA" id="ARBA00023008"/>
    </source>
</evidence>
<evidence type="ECO:0000259" key="7">
    <source>
        <dbReference type="Pfam" id="PF03067"/>
    </source>
</evidence>
<sequence>MTTHFYYFNSVPSGSSIYAIKITDQEIMKTFTVISSILATAAAHGIVTSPTARAPGDAFKAACGAQMFSNVQSDPDGNMQQLEQMISSQKDFNAAECNLSLCKGLQFADNQASVQAFTAGQVVPMTVQIKAPHTGDANVSVVNTQTNSVIGTPMIEWPVYASNSASIPENNTNFQITMPDVGSQCATAGNCVVQWWWDSRSADQTYMSCVDFTM</sequence>
<dbReference type="EMBL" id="JAPEVB010000004">
    <property type="protein sequence ID" value="KAJ4388543.1"/>
    <property type="molecule type" value="Genomic_DNA"/>
</dbReference>
<dbReference type="PANTHER" id="PTHR36575:SF2">
    <property type="entry name" value="CHITIN-BINDING TYPE-4 DOMAIN-CONTAINING PROTEIN-RELATED"/>
    <property type="match status" value="1"/>
</dbReference>
<gene>
    <name evidence="8" type="ORF">N0V93_006001</name>
</gene>